<dbReference type="Proteomes" id="UP000562682">
    <property type="component" value="Unassembled WGS sequence"/>
</dbReference>
<gene>
    <name evidence="1" type="ORF">FDENT_7966</name>
</gene>
<name>A0A8H5U2Y1_9HYPO</name>
<reference evidence="1 2" key="1">
    <citation type="submission" date="2020-05" db="EMBL/GenBank/DDBJ databases">
        <title>Identification and distribution of gene clusters putatively required for synthesis of sphingolipid metabolism inhibitors in phylogenetically diverse species of the filamentous fungus Fusarium.</title>
        <authorList>
            <person name="Kim H.-S."/>
            <person name="Busman M."/>
            <person name="Brown D.W."/>
            <person name="Divon H."/>
            <person name="Uhlig S."/>
            <person name="Proctor R.H."/>
        </authorList>
    </citation>
    <scope>NUCLEOTIDE SEQUENCE [LARGE SCALE GENOMIC DNA]</scope>
    <source>
        <strain evidence="1 2">NRRL 25311</strain>
    </source>
</reference>
<dbReference type="EMBL" id="JAAOAK010000233">
    <property type="protein sequence ID" value="KAF5681731.1"/>
    <property type="molecule type" value="Genomic_DNA"/>
</dbReference>
<accession>A0A8H5U2Y1</accession>
<proteinExistence type="predicted"/>
<keyword evidence="2" id="KW-1185">Reference proteome</keyword>
<comment type="caution">
    <text evidence="1">The sequence shown here is derived from an EMBL/GenBank/DDBJ whole genome shotgun (WGS) entry which is preliminary data.</text>
</comment>
<evidence type="ECO:0000313" key="1">
    <source>
        <dbReference type="EMBL" id="KAF5681731.1"/>
    </source>
</evidence>
<evidence type="ECO:0000313" key="2">
    <source>
        <dbReference type="Proteomes" id="UP000562682"/>
    </source>
</evidence>
<dbReference type="AlphaFoldDB" id="A0A8H5U2Y1"/>
<protein>
    <submittedName>
        <fullName evidence="1">Uncharacterized protein</fullName>
    </submittedName>
</protein>
<sequence length="207" mass="23967">MLSIKPAVAVEAHFPLSKSCLSVERTYAYDYIIFYRWLSPELYERGRVMARLVAEMIEKKSRRIWLDQHQMTRSTEAGEVTKRISNTFLSVSQIIILAAPGDWDRFTNPDDIHRWEWEMSLRSGERKRDMISDCSKLTTDPPDKQVWLLQYGLPDNGQALSRAQLAEGLETYCPRLAELFKSRDVHIRSLTMDSIDVVLKEIAEAAQ</sequence>
<organism evidence="1 2">
    <name type="scientific">Fusarium denticulatum</name>
    <dbReference type="NCBI Taxonomy" id="48507"/>
    <lineage>
        <taxon>Eukaryota</taxon>
        <taxon>Fungi</taxon>
        <taxon>Dikarya</taxon>
        <taxon>Ascomycota</taxon>
        <taxon>Pezizomycotina</taxon>
        <taxon>Sordariomycetes</taxon>
        <taxon>Hypocreomycetidae</taxon>
        <taxon>Hypocreales</taxon>
        <taxon>Nectriaceae</taxon>
        <taxon>Fusarium</taxon>
        <taxon>Fusarium fujikuroi species complex</taxon>
    </lineage>
</organism>